<reference evidence="1" key="1">
    <citation type="submission" date="2022-11" db="EMBL/GenBank/DDBJ databases">
        <title>Candidatus Alkanophaga archaea from heated hydrothermal vent sediment oxidize petroleum alkanes.</title>
        <authorList>
            <person name="Zehnle H."/>
            <person name="Laso-Perez R."/>
            <person name="Lipp J."/>
            <person name="Teske A."/>
            <person name="Wegener G."/>
        </authorList>
    </citation>
    <scope>NUCLEOTIDE SEQUENCE</scope>
    <source>
        <strain evidence="1">MCA70</strain>
    </source>
</reference>
<accession>A0AAE3P588</accession>
<comment type="caution">
    <text evidence="1">The sequence shown here is derived from an EMBL/GenBank/DDBJ whole genome shotgun (WGS) entry which is preliminary data.</text>
</comment>
<sequence>MEKKLDSREIIALMKEIVKEALEEMIKNLKEKTSGF</sequence>
<dbReference type="Proteomes" id="UP001144110">
    <property type="component" value="Unassembled WGS sequence"/>
</dbReference>
<gene>
    <name evidence="1" type="ORF">OD816_000289</name>
</gene>
<name>A0AAE3P588_9BACT</name>
<evidence type="ECO:0000313" key="2">
    <source>
        <dbReference type="Proteomes" id="UP001144110"/>
    </source>
</evidence>
<organism evidence="1 2">
    <name type="scientific">Candidatus Thermodesulfobacterium syntrophicum</name>
    <dbReference type="NCBI Taxonomy" id="3060442"/>
    <lineage>
        <taxon>Bacteria</taxon>
        <taxon>Pseudomonadati</taxon>
        <taxon>Thermodesulfobacteriota</taxon>
        <taxon>Thermodesulfobacteria</taxon>
        <taxon>Thermodesulfobacteriales</taxon>
        <taxon>Thermodesulfobacteriaceae</taxon>
        <taxon>Thermodesulfobacterium</taxon>
    </lineage>
</organism>
<protein>
    <submittedName>
        <fullName evidence="1">Uncharacterized protein</fullName>
    </submittedName>
</protein>
<dbReference type="EMBL" id="JAPHEG010000001">
    <property type="protein sequence ID" value="MDF2953044.1"/>
    <property type="molecule type" value="Genomic_DNA"/>
</dbReference>
<proteinExistence type="predicted"/>
<evidence type="ECO:0000313" key="1">
    <source>
        <dbReference type="EMBL" id="MDF2953044.1"/>
    </source>
</evidence>
<dbReference type="AlphaFoldDB" id="A0AAE3P588"/>